<sequence>MPSFKLLTCCMIFITTFTTTTQSIKTKLDHTTKTELAQAHYERVLTEVMCGVPRPIVVRMETAELRVLPPATIIHRCGDKSGCCDSTLERCVAKTKKKVKLYFFVKPRSAGGNKHRVRKFNFTNHTECHCVDIRDIPR</sequence>
<dbReference type="InterPro" id="IPR029034">
    <property type="entry name" value="Cystine-knot_cytokine"/>
</dbReference>
<dbReference type="GO" id="GO:0035099">
    <property type="term" value="P:hemocyte migration"/>
    <property type="evidence" value="ECO:0007669"/>
    <property type="project" value="TreeGrafter"/>
</dbReference>
<dbReference type="Proteomes" id="UP000827092">
    <property type="component" value="Unassembled WGS sequence"/>
</dbReference>
<dbReference type="PROSITE" id="PS50278">
    <property type="entry name" value="PDGF_2"/>
    <property type="match status" value="1"/>
</dbReference>
<evidence type="ECO:0000259" key="2">
    <source>
        <dbReference type="PROSITE" id="PS50278"/>
    </source>
</evidence>
<accession>A0AAV6UG37</accession>
<protein>
    <recommendedName>
        <fullName evidence="2">Platelet-derived growth factor (PDGF) family profile domain-containing protein</fullName>
    </recommendedName>
</protein>
<dbReference type="EMBL" id="JAFNEN010000432">
    <property type="protein sequence ID" value="KAG8183100.1"/>
    <property type="molecule type" value="Genomic_DNA"/>
</dbReference>
<name>A0AAV6UG37_9ARAC</name>
<dbReference type="GO" id="GO:0016020">
    <property type="term" value="C:membrane"/>
    <property type="evidence" value="ECO:0007669"/>
    <property type="project" value="InterPro"/>
</dbReference>
<evidence type="ECO:0000313" key="4">
    <source>
        <dbReference type="Proteomes" id="UP000827092"/>
    </source>
</evidence>
<feature type="signal peptide" evidence="1">
    <location>
        <begin position="1"/>
        <end position="23"/>
    </location>
</feature>
<comment type="caution">
    <text evidence="3">The sequence shown here is derived from an EMBL/GenBank/DDBJ whole genome shotgun (WGS) entry which is preliminary data.</text>
</comment>
<dbReference type="Gene3D" id="2.10.90.10">
    <property type="entry name" value="Cystine-knot cytokines"/>
    <property type="match status" value="1"/>
</dbReference>
<gene>
    <name evidence="3" type="ORF">JTE90_019984</name>
</gene>
<dbReference type="AlphaFoldDB" id="A0AAV6UG37"/>
<keyword evidence="4" id="KW-1185">Reference proteome</keyword>
<keyword evidence="1" id="KW-0732">Signal</keyword>
<dbReference type="PANTHER" id="PTHR21719">
    <property type="entry name" value="FI06402P-RELATED"/>
    <property type="match status" value="1"/>
</dbReference>
<dbReference type="PANTHER" id="PTHR21719:SF1">
    <property type="entry name" value="FI06402P-RELATED"/>
    <property type="match status" value="1"/>
</dbReference>
<evidence type="ECO:0000256" key="1">
    <source>
        <dbReference type="SAM" id="SignalP"/>
    </source>
</evidence>
<reference evidence="3 4" key="1">
    <citation type="journal article" date="2022" name="Nat. Ecol. Evol.">
        <title>A masculinizing supergene underlies an exaggerated male reproductive morph in a spider.</title>
        <authorList>
            <person name="Hendrickx F."/>
            <person name="De Corte Z."/>
            <person name="Sonet G."/>
            <person name="Van Belleghem S.M."/>
            <person name="Kostlbacher S."/>
            <person name="Vangestel C."/>
        </authorList>
    </citation>
    <scope>NUCLEOTIDE SEQUENCE [LARGE SCALE GENOMIC DNA]</scope>
    <source>
        <strain evidence="3">W744_W776</strain>
    </source>
</reference>
<dbReference type="Pfam" id="PF00341">
    <property type="entry name" value="PDGF"/>
    <property type="match status" value="1"/>
</dbReference>
<organism evidence="3 4">
    <name type="scientific">Oedothorax gibbosus</name>
    <dbReference type="NCBI Taxonomy" id="931172"/>
    <lineage>
        <taxon>Eukaryota</taxon>
        <taxon>Metazoa</taxon>
        <taxon>Ecdysozoa</taxon>
        <taxon>Arthropoda</taxon>
        <taxon>Chelicerata</taxon>
        <taxon>Arachnida</taxon>
        <taxon>Araneae</taxon>
        <taxon>Araneomorphae</taxon>
        <taxon>Entelegynae</taxon>
        <taxon>Araneoidea</taxon>
        <taxon>Linyphiidae</taxon>
        <taxon>Erigoninae</taxon>
        <taxon>Oedothorax</taxon>
    </lineage>
</organism>
<dbReference type="GO" id="GO:0008083">
    <property type="term" value="F:growth factor activity"/>
    <property type="evidence" value="ECO:0007669"/>
    <property type="project" value="InterPro"/>
</dbReference>
<feature type="chain" id="PRO_5044023359" description="Platelet-derived growth factor (PDGF) family profile domain-containing protein" evidence="1">
    <location>
        <begin position="24"/>
        <end position="138"/>
    </location>
</feature>
<dbReference type="InterPro" id="IPR000072">
    <property type="entry name" value="PDGF/VEGF_dom"/>
</dbReference>
<proteinExistence type="predicted"/>
<dbReference type="SUPFAM" id="SSF57501">
    <property type="entry name" value="Cystine-knot cytokines"/>
    <property type="match status" value="1"/>
</dbReference>
<feature type="domain" description="Platelet-derived growth factor (PDGF) family profile" evidence="2">
    <location>
        <begin position="61"/>
        <end position="135"/>
    </location>
</feature>
<evidence type="ECO:0000313" key="3">
    <source>
        <dbReference type="EMBL" id="KAG8183100.1"/>
    </source>
</evidence>